<proteinExistence type="predicted"/>
<name>A0A645D024_9ZZZZ</name>
<accession>A0A645D024</accession>
<evidence type="ECO:0000313" key="1">
    <source>
        <dbReference type="EMBL" id="MPM82471.1"/>
    </source>
</evidence>
<dbReference type="EMBL" id="VSSQ01031550">
    <property type="protein sequence ID" value="MPM82471.1"/>
    <property type="molecule type" value="Genomic_DNA"/>
</dbReference>
<sequence length="89" mass="9088">MFAGGKTAPNIDVNKPKTTAASIIGTTIRLAINELNEKLLKYQATNGTTPNCAASVTAKGLASQAGSGLKPSTVLGYKNIRPAAAQNDS</sequence>
<gene>
    <name evidence="1" type="ORF">SDC9_129532</name>
</gene>
<comment type="caution">
    <text evidence="1">The sequence shown here is derived from an EMBL/GenBank/DDBJ whole genome shotgun (WGS) entry which is preliminary data.</text>
</comment>
<reference evidence="1" key="1">
    <citation type="submission" date="2019-08" db="EMBL/GenBank/DDBJ databases">
        <authorList>
            <person name="Kucharzyk K."/>
            <person name="Murdoch R.W."/>
            <person name="Higgins S."/>
            <person name="Loffler F."/>
        </authorList>
    </citation>
    <scope>NUCLEOTIDE SEQUENCE</scope>
</reference>
<organism evidence="1">
    <name type="scientific">bioreactor metagenome</name>
    <dbReference type="NCBI Taxonomy" id="1076179"/>
    <lineage>
        <taxon>unclassified sequences</taxon>
        <taxon>metagenomes</taxon>
        <taxon>ecological metagenomes</taxon>
    </lineage>
</organism>
<dbReference type="AlphaFoldDB" id="A0A645D024"/>
<protein>
    <submittedName>
        <fullName evidence="1">Uncharacterized protein</fullName>
    </submittedName>
</protein>